<accession>A0A6A6EAQ0</accession>
<sequence>MYVVVGDGPEAIEQSANNMPSLRGGGGEEDSFSEKDEEEHANASTPATFPEFSFFPRSDTPTRLEGMDYQHNMMRLQANNHNVKTGDQNQLSQPTVGAEGAENETQGQGSPKGSRRMGECSSICDYRTTSIRSVYNRYIGMEEMDTRVHDANSSKPGPRVRGGTDEDDPEDWSAYRFYDAQGNLDRQAIELIGFTFHPPTSIILVAKPVTAYQWPRKYCFGLDPRDLELSTIAGNRAR</sequence>
<dbReference type="Proteomes" id="UP000800200">
    <property type="component" value="Unassembled WGS sequence"/>
</dbReference>
<feature type="compositionally biased region" description="Polar residues" evidence="1">
    <location>
        <begin position="84"/>
        <end position="95"/>
    </location>
</feature>
<evidence type="ECO:0000313" key="3">
    <source>
        <dbReference type="Proteomes" id="UP000800200"/>
    </source>
</evidence>
<organism evidence="2 3">
    <name type="scientific">Zopfia rhizophila CBS 207.26</name>
    <dbReference type="NCBI Taxonomy" id="1314779"/>
    <lineage>
        <taxon>Eukaryota</taxon>
        <taxon>Fungi</taxon>
        <taxon>Dikarya</taxon>
        <taxon>Ascomycota</taxon>
        <taxon>Pezizomycotina</taxon>
        <taxon>Dothideomycetes</taxon>
        <taxon>Dothideomycetes incertae sedis</taxon>
        <taxon>Zopfiaceae</taxon>
        <taxon>Zopfia</taxon>
    </lineage>
</organism>
<gene>
    <name evidence="2" type="ORF">K469DRAFT_748241</name>
</gene>
<keyword evidence="3" id="KW-1185">Reference proteome</keyword>
<dbReference type="EMBL" id="ML994622">
    <property type="protein sequence ID" value="KAF2189057.1"/>
    <property type="molecule type" value="Genomic_DNA"/>
</dbReference>
<feature type="region of interest" description="Disordered" evidence="1">
    <location>
        <begin position="1"/>
        <end position="64"/>
    </location>
</feature>
<reference evidence="2" key="1">
    <citation type="journal article" date="2020" name="Stud. Mycol.">
        <title>101 Dothideomycetes genomes: a test case for predicting lifestyles and emergence of pathogens.</title>
        <authorList>
            <person name="Haridas S."/>
            <person name="Albert R."/>
            <person name="Binder M."/>
            <person name="Bloem J."/>
            <person name="Labutti K."/>
            <person name="Salamov A."/>
            <person name="Andreopoulos B."/>
            <person name="Baker S."/>
            <person name="Barry K."/>
            <person name="Bills G."/>
            <person name="Bluhm B."/>
            <person name="Cannon C."/>
            <person name="Castanera R."/>
            <person name="Culley D."/>
            <person name="Daum C."/>
            <person name="Ezra D."/>
            <person name="Gonzalez J."/>
            <person name="Henrissat B."/>
            <person name="Kuo A."/>
            <person name="Liang C."/>
            <person name="Lipzen A."/>
            <person name="Lutzoni F."/>
            <person name="Magnuson J."/>
            <person name="Mondo S."/>
            <person name="Nolan M."/>
            <person name="Ohm R."/>
            <person name="Pangilinan J."/>
            <person name="Park H.-J."/>
            <person name="Ramirez L."/>
            <person name="Alfaro M."/>
            <person name="Sun H."/>
            <person name="Tritt A."/>
            <person name="Yoshinaga Y."/>
            <person name="Zwiers L.-H."/>
            <person name="Turgeon B."/>
            <person name="Goodwin S."/>
            <person name="Spatafora J."/>
            <person name="Crous P."/>
            <person name="Grigoriev I."/>
        </authorList>
    </citation>
    <scope>NUCLEOTIDE SEQUENCE</scope>
    <source>
        <strain evidence="2">CBS 207.26</strain>
    </source>
</reference>
<evidence type="ECO:0000313" key="2">
    <source>
        <dbReference type="EMBL" id="KAF2189057.1"/>
    </source>
</evidence>
<proteinExistence type="predicted"/>
<feature type="compositionally biased region" description="Basic and acidic residues" evidence="1">
    <location>
        <begin position="32"/>
        <end position="41"/>
    </location>
</feature>
<protein>
    <submittedName>
        <fullName evidence="2">Uncharacterized protein</fullName>
    </submittedName>
</protein>
<name>A0A6A6EAQ0_9PEZI</name>
<evidence type="ECO:0000256" key="1">
    <source>
        <dbReference type="SAM" id="MobiDB-lite"/>
    </source>
</evidence>
<dbReference type="AlphaFoldDB" id="A0A6A6EAQ0"/>
<feature type="region of interest" description="Disordered" evidence="1">
    <location>
        <begin position="84"/>
        <end position="119"/>
    </location>
</feature>
<feature type="region of interest" description="Disordered" evidence="1">
    <location>
        <begin position="148"/>
        <end position="168"/>
    </location>
</feature>